<reference evidence="2 3" key="1">
    <citation type="journal article" date="2021" name="BMC Genomics">
        <title>Datura genome reveals duplications of psychoactive alkaloid biosynthetic genes and high mutation rate following tissue culture.</title>
        <authorList>
            <person name="Rajewski A."/>
            <person name="Carter-House D."/>
            <person name="Stajich J."/>
            <person name="Litt A."/>
        </authorList>
    </citation>
    <scope>NUCLEOTIDE SEQUENCE [LARGE SCALE GENOMIC DNA]</scope>
    <source>
        <strain evidence="2">AR-01</strain>
    </source>
</reference>
<comment type="caution">
    <text evidence="2">The sequence shown here is derived from an EMBL/GenBank/DDBJ whole genome shotgun (WGS) entry which is preliminary data.</text>
</comment>
<accession>A0ABS8SNX5</accession>
<name>A0ABS8SNX5_DATST</name>
<proteinExistence type="predicted"/>
<dbReference type="Proteomes" id="UP000823775">
    <property type="component" value="Unassembled WGS sequence"/>
</dbReference>
<organism evidence="2 3">
    <name type="scientific">Datura stramonium</name>
    <name type="common">Jimsonweed</name>
    <name type="synonym">Common thornapple</name>
    <dbReference type="NCBI Taxonomy" id="4076"/>
    <lineage>
        <taxon>Eukaryota</taxon>
        <taxon>Viridiplantae</taxon>
        <taxon>Streptophyta</taxon>
        <taxon>Embryophyta</taxon>
        <taxon>Tracheophyta</taxon>
        <taxon>Spermatophyta</taxon>
        <taxon>Magnoliopsida</taxon>
        <taxon>eudicotyledons</taxon>
        <taxon>Gunneridae</taxon>
        <taxon>Pentapetalae</taxon>
        <taxon>asterids</taxon>
        <taxon>lamiids</taxon>
        <taxon>Solanales</taxon>
        <taxon>Solanaceae</taxon>
        <taxon>Solanoideae</taxon>
        <taxon>Datureae</taxon>
        <taxon>Datura</taxon>
    </lineage>
</organism>
<feature type="compositionally biased region" description="Polar residues" evidence="1">
    <location>
        <begin position="9"/>
        <end position="19"/>
    </location>
</feature>
<keyword evidence="3" id="KW-1185">Reference proteome</keyword>
<sequence>MPDFRGSRQYCSSNESSYGQKRPFKNSQPSFAIAPPPPSSAANDGATIEKWNMGLCVLQRFRYCDECYSPATINNAGFNCYYLPWLPVEEELTRNSGGGNEVGSPPQQAVSGGDSGHPPSNDGAGIFCGMSMFSCHLPSDAFGHSLLDSHHHLHHPTDSLKKKFLCVIMF</sequence>
<feature type="region of interest" description="Disordered" evidence="1">
    <location>
        <begin position="94"/>
        <end position="118"/>
    </location>
</feature>
<evidence type="ECO:0000313" key="3">
    <source>
        <dbReference type="Proteomes" id="UP000823775"/>
    </source>
</evidence>
<gene>
    <name evidence="2" type="ORF">HAX54_044231</name>
</gene>
<evidence type="ECO:0000313" key="2">
    <source>
        <dbReference type="EMBL" id="MCD7460700.1"/>
    </source>
</evidence>
<dbReference type="EMBL" id="JACEIK010000672">
    <property type="protein sequence ID" value="MCD7460700.1"/>
    <property type="molecule type" value="Genomic_DNA"/>
</dbReference>
<evidence type="ECO:0000256" key="1">
    <source>
        <dbReference type="SAM" id="MobiDB-lite"/>
    </source>
</evidence>
<feature type="region of interest" description="Disordered" evidence="1">
    <location>
        <begin position="1"/>
        <end position="44"/>
    </location>
</feature>
<protein>
    <submittedName>
        <fullName evidence="2">Uncharacterized protein</fullName>
    </submittedName>
</protein>